<dbReference type="Proteomes" id="UP000422736">
    <property type="component" value="Chromosome 3"/>
</dbReference>
<evidence type="ECO:0000256" key="3">
    <source>
        <dbReference type="ARBA" id="ARBA00022833"/>
    </source>
</evidence>
<dbReference type="InterPro" id="IPR047506">
    <property type="entry name" value="UBR7-like_UBR-box"/>
</dbReference>
<dbReference type="PANTHER" id="PTHR13513:SF9">
    <property type="entry name" value="E3 UBIQUITIN-PROTEIN LIGASE UBR7-RELATED"/>
    <property type="match status" value="1"/>
</dbReference>
<organism evidence="5 6">
    <name type="scientific">Kluyveromyces marxianus</name>
    <name type="common">Yeast</name>
    <name type="synonym">Candida kefyr</name>
    <dbReference type="NCBI Taxonomy" id="4911"/>
    <lineage>
        <taxon>Eukaryota</taxon>
        <taxon>Fungi</taxon>
        <taxon>Dikarya</taxon>
        <taxon>Ascomycota</taxon>
        <taxon>Saccharomycotina</taxon>
        <taxon>Saccharomycetes</taxon>
        <taxon>Saccharomycetales</taxon>
        <taxon>Saccharomycetaceae</taxon>
        <taxon>Kluyveromyces</taxon>
    </lineage>
</organism>
<evidence type="ECO:0000256" key="2">
    <source>
        <dbReference type="ARBA" id="ARBA00022771"/>
    </source>
</evidence>
<keyword evidence="3" id="KW-0862">Zinc</keyword>
<dbReference type="SMART" id="SM00396">
    <property type="entry name" value="ZnF_UBR1"/>
    <property type="match status" value="1"/>
</dbReference>
<keyword evidence="1" id="KW-0479">Metal-binding</keyword>
<gene>
    <name evidence="5" type="primary">mlo2</name>
    <name evidence="5" type="ORF">FIM1_1835</name>
</gene>
<evidence type="ECO:0000313" key="6">
    <source>
        <dbReference type="Proteomes" id="UP000422736"/>
    </source>
</evidence>
<reference evidence="5 6" key="2">
    <citation type="submission" date="2019-11" db="EMBL/GenBank/DDBJ databases">
        <authorList>
            <person name="Lu H."/>
        </authorList>
    </citation>
    <scope>NUCLEOTIDE SEQUENCE [LARGE SCALE GENOMIC DNA]</scope>
    <source>
        <strain evidence="5 6">FIM1</strain>
    </source>
</reference>
<evidence type="ECO:0000256" key="1">
    <source>
        <dbReference type="ARBA" id="ARBA00022723"/>
    </source>
</evidence>
<sequence length="359" mass="41201">MAEISVKEYVKKQEQLEDEANELMPFDPSYCTYSMGPIRQPVYACRTCRNIGVCYSCSIQCHTSCDLVELFDKRDFSCDCGTDRQFKGGEEFRPCNIRKNSEPDVGDMSNRYGQNFQGLFCSCHKEYDPNTTATMLQCVLGLECNEDWYHDHCILGIETNPDPVTEDRVLPGFPELASFDGFISWKCIDKYRSVFERLLSHEDADKIVAHKVFRKDAKCLETGENEKTDKKRSLRDMENSGTSDSYSLFLKEGFREEFKKLRDSLEKDDVLKAFLTNTAPFLCEEEKVYEPPKEEEQGSLVELGESALAKNLSHQQTLASLLAFQQIKTKLTDFLRPFAESNTAVSETDIKNFFDSHKK</sequence>
<dbReference type="CDD" id="cd19677">
    <property type="entry name" value="UBR-box_UBR7"/>
    <property type="match status" value="1"/>
</dbReference>
<keyword evidence="2" id="KW-0863">Zinc-finger</keyword>
<protein>
    <submittedName>
        <fullName evidence="5">Protein mlo2</fullName>
    </submittedName>
</protein>
<evidence type="ECO:0000313" key="5">
    <source>
        <dbReference type="EMBL" id="QGN15148.1"/>
    </source>
</evidence>
<proteinExistence type="predicted"/>
<dbReference type="InterPro" id="IPR003126">
    <property type="entry name" value="Znf_UBR"/>
</dbReference>
<dbReference type="PANTHER" id="PTHR13513">
    <property type="entry name" value="E3 UBIQUITIN-PROTEIN LIGASE UBR7"/>
    <property type="match status" value="1"/>
</dbReference>
<name>A0ABX6EVK0_KLUMA</name>
<dbReference type="EMBL" id="CP015056">
    <property type="protein sequence ID" value="QGN15148.1"/>
    <property type="molecule type" value="Genomic_DNA"/>
</dbReference>
<keyword evidence="6" id="KW-1185">Reference proteome</keyword>
<accession>A0ABX6EVK0</accession>
<dbReference type="Pfam" id="PF02207">
    <property type="entry name" value="zf-UBR"/>
    <property type="match status" value="1"/>
</dbReference>
<reference evidence="5 6" key="1">
    <citation type="submission" date="2016-03" db="EMBL/GenBank/DDBJ databases">
        <title>How can Kluyveromyces marxianus grow so fast - potential evolutionary course in Saccharomyces Complex revealed by comparative genomics.</title>
        <authorList>
            <person name="Mo W."/>
            <person name="Lu W."/>
            <person name="Yang X."/>
            <person name="Qi J."/>
            <person name="Lv H."/>
        </authorList>
    </citation>
    <scope>NUCLEOTIDE SEQUENCE [LARGE SCALE GENOMIC DNA]</scope>
    <source>
        <strain evidence="5 6">FIM1</strain>
    </source>
</reference>
<feature type="domain" description="UBR-type" evidence="4">
    <location>
        <begin position="29"/>
        <end position="99"/>
    </location>
</feature>
<evidence type="ECO:0000259" key="4">
    <source>
        <dbReference type="SMART" id="SM00396"/>
    </source>
</evidence>
<dbReference type="InterPro" id="IPR040204">
    <property type="entry name" value="UBR7"/>
</dbReference>